<dbReference type="PROSITE" id="PS50102">
    <property type="entry name" value="RRM"/>
    <property type="match status" value="1"/>
</dbReference>
<comment type="caution">
    <text evidence="6">The sequence shown here is derived from an EMBL/GenBank/DDBJ whole genome shotgun (WGS) entry which is preliminary data.</text>
</comment>
<dbReference type="SUPFAM" id="SSF57850">
    <property type="entry name" value="RING/U-box"/>
    <property type="match status" value="1"/>
</dbReference>
<feature type="region of interest" description="Disordered" evidence="3">
    <location>
        <begin position="523"/>
        <end position="543"/>
    </location>
</feature>
<dbReference type="SUPFAM" id="SSF54928">
    <property type="entry name" value="RNA-binding domain, RBD"/>
    <property type="match status" value="1"/>
</dbReference>
<feature type="region of interest" description="Disordered" evidence="3">
    <location>
        <begin position="841"/>
        <end position="872"/>
    </location>
</feature>
<feature type="compositionally biased region" description="Low complexity" evidence="3">
    <location>
        <begin position="844"/>
        <end position="855"/>
    </location>
</feature>
<feature type="compositionally biased region" description="Polar residues" evidence="3">
    <location>
        <begin position="355"/>
        <end position="370"/>
    </location>
</feature>
<dbReference type="InterPro" id="IPR035979">
    <property type="entry name" value="RBD_domain_sf"/>
</dbReference>
<keyword evidence="1" id="KW-0862">Zinc</keyword>
<dbReference type="PROSITE" id="PS50089">
    <property type="entry name" value="ZF_RING_2"/>
    <property type="match status" value="1"/>
</dbReference>
<keyword evidence="7" id="KW-1185">Reference proteome</keyword>
<evidence type="ECO:0000256" key="2">
    <source>
        <dbReference type="PROSITE-ProRule" id="PRU00176"/>
    </source>
</evidence>
<dbReference type="AlphaFoldDB" id="A0A835JQ23"/>
<keyword evidence="2" id="KW-0694">RNA-binding</keyword>
<feature type="domain" description="RING-type" evidence="4">
    <location>
        <begin position="9"/>
        <end position="57"/>
    </location>
</feature>
<evidence type="ECO:0000256" key="1">
    <source>
        <dbReference type="PROSITE-ProRule" id="PRU00175"/>
    </source>
</evidence>
<dbReference type="InterPro" id="IPR039780">
    <property type="entry name" value="Mot2"/>
</dbReference>
<dbReference type="InterPro" id="IPR000504">
    <property type="entry name" value="RRM_dom"/>
</dbReference>
<keyword evidence="1" id="KW-0479">Metal-binding</keyword>
<dbReference type="Gene3D" id="3.30.70.330">
    <property type="match status" value="1"/>
</dbReference>
<feature type="region of interest" description="Disordered" evidence="3">
    <location>
        <begin position="482"/>
        <end position="502"/>
    </location>
</feature>
<dbReference type="InterPro" id="IPR013083">
    <property type="entry name" value="Znf_RING/FYVE/PHD"/>
</dbReference>
<dbReference type="CDD" id="cd12438">
    <property type="entry name" value="RRM_CNOT4"/>
    <property type="match status" value="1"/>
</dbReference>
<dbReference type="GO" id="GO:0004842">
    <property type="term" value="F:ubiquitin-protein transferase activity"/>
    <property type="evidence" value="ECO:0007669"/>
    <property type="project" value="InterPro"/>
</dbReference>
<dbReference type="GO" id="GO:0003723">
    <property type="term" value="F:RNA binding"/>
    <property type="evidence" value="ECO:0007669"/>
    <property type="project" value="UniProtKB-UniRule"/>
</dbReference>
<evidence type="ECO:0000259" key="5">
    <source>
        <dbReference type="PROSITE" id="PS50102"/>
    </source>
</evidence>
<evidence type="ECO:0008006" key="8">
    <source>
        <dbReference type="Google" id="ProtNLM"/>
    </source>
</evidence>
<dbReference type="InterPro" id="IPR003954">
    <property type="entry name" value="RRM_euk-type"/>
</dbReference>
<gene>
    <name evidence="6" type="ORF">SADUNF_Sadunf09G0017900</name>
</gene>
<dbReference type="Pfam" id="PF14570">
    <property type="entry name" value="zf-RING_4"/>
    <property type="match status" value="1"/>
</dbReference>
<dbReference type="FunFam" id="3.30.70.330:FF:000161">
    <property type="entry name" value="RNA binding (RRM/RBD/RNP motifs) family protein"/>
    <property type="match status" value="1"/>
</dbReference>
<dbReference type="GO" id="GO:0008270">
    <property type="term" value="F:zinc ion binding"/>
    <property type="evidence" value="ECO:0007669"/>
    <property type="project" value="UniProtKB-KW"/>
</dbReference>
<dbReference type="PANTHER" id="PTHR12603:SF36">
    <property type="entry name" value="RNA BINDING (RRM_RBD_RNP MOTIFS) FAMILY PROTEIN"/>
    <property type="match status" value="1"/>
</dbReference>
<evidence type="ECO:0000259" key="4">
    <source>
        <dbReference type="PROSITE" id="PS50089"/>
    </source>
</evidence>
<protein>
    <recommendedName>
        <fullName evidence="8">CCR4-NOT transcription complex subunit 4</fullName>
    </recommendedName>
</protein>
<feature type="region of interest" description="Disordered" evidence="3">
    <location>
        <begin position="322"/>
        <end position="378"/>
    </location>
</feature>
<dbReference type="OrthoDB" id="1923159at2759"/>
<feature type="compositionally biased region" description="Polar residues" evidence="3">
    <location>
        <begin position="325"/>
        <end position="334"/>
    </location>
</feature>
<evidence type="ECO:0000313" key="6">
    <source>
        <dbReference type="EMBL" id="KAF9675302.1"/>
    </source>
</evidence>
<dbReference type="InterPro" id="IPR012677">
    <property type="entry name" value="Nucleotide-bd_a/b_plait_sf"/>
</dbReference>
<evidence type="ECO:0000256" key="3">
    <source>
        <dbReference type="SAM" id="MobiDB-lite"/>
    </source>
</evidence>
<organism evidence="6 7">
    <name type="scientific">Salix dunnii</name>
    <dbReference type="NCBI Taxonomy" id="1413687"/>
    <lineage>
        <taxon>Eukaryota</taxon>
        <taxon>Viridiplantae</taxon>
        <taxon>Streptophyta</taxon>
        <taxon>Embryophyta</taxon>
        <taxon>Tracheophyta</taxon>
        <taxon>Spermatophyta</taxon>
        <taxon>Magnoliopsida</taxon>
        <taxon>eudicotyledons</taxon>
        <taxon>Gunneridae</taxon>
        <taxon>Pentapetalae</taxon>
        <taxon>rosids</taxon>
        <taxon>fabids</taxon>
        <taxon>Malpighiales</taxon>
        <taxon>Salicaceae</taxon>
        <taxon>Saliceae</taxon>
        <taxon>Salix</taxon>
    </lineage>
</organism>
<dbReference type="Pfam" id="PF00076">
    <property type="entry name" value="RRM_1"/>
    <property type="match status" value="1"/>
</dbReference>
<dbReference type="SMART" id="SM00361">
    <property type="entry name" value="RRM_1"/>
    <property type="match status" value="1"/>
</dbReference>
<dbReference type="Gene3D" id="3.30.40.10">
    <property type="entry name" value="Zinc/RING finger domain, C3HC4 (zinc finger)"/>
    <property type="match status" value="1"/>
</dbReference>
<proteinExistence type="predicted"/>
<name>A0A835JQ23_9ROSI</name>
<feature type="domain" description="RRM" evidence="5">
    <location>
        <begin position="153"/>
        <end position="239"/>
    </location>
</feature>
<accession>A0A835JQ23</accession>
<dbReference type="PANTHER" id="PTHR12603">
    <property type="entry name" value="CCR4-NOT TRANSCRIPTION COMPLEX RELATED"/>
    <property type="match status" value="1"/>
</dbReference>
<dbReference type="GO" id="GO:0030014">
    <property type="term" value="C:CCR4-NOT complex"/>
    <property type="evidence" value="ECO:0007669"/>
    <property type="project" value="InterPro"/>
</dbReference>
<dbReference type="EMBL" id="JADGMS010000009">
    <property type="protein sequence ID" value="KAF9675302.1"/>
    <property type="molecule type" value="Genomic_DNA"/>
</dbReference>
<keyword evidence="1" id="KW-0863">Zinc-finger</keyword>
<sequence>MSDEGEKTCPLCAEEMDLTDQQLKPCKCGYEICVWCWHHIMDMAEKDDTEGRCPACRFPYDKKKIVGTAGDCERYNVRRVMCTLFKDPNPVLQKGFCSEPFHPSPLCTLKSPSFNCTGLVAEIHMERKKSHKTKSKPYEGRKQLSSVRVIQRNLVYIVGLPLNLADEDLLQRREYFGQYGKVQKVSMSRTAAGVIQQFPNNTCSVYITYLKEEEAIRCIQSVHGFVLDGRSLKACFGTTKYCHAWLRNVPCTNPDCLYLHEIGSQEDSFTKDEIISAYTRSRVQQITGAPSSLLWRSGTTLPPPADDYCNNSSISAAKPVVKNVPDNTMSNGQDSPPPGSTGRSMALPAAASWGTRASNQPQATSLTHSNGPIRLKPDTASGMVAFSSAVASTSQGSTLQDDVDRKVACDEEGQSMNGKGKLDLKSAENHVSLDSQAAAPKKPVINDATATVTLSYQSSCPPPSKYNGWDSDVLPNITKSFDGTQQSRESEKEGFAIPNGNFQNSLSDISSMKVDSNIRSELSGVTRTSSFSDGSTIKSPGNQVLQPTYAEQCREPTSLAAERTCALENVVCASSEQLDWRTDQHMHSVRSTVSKVEEDILAIEGPSLKDPDEASHDAYLPNSAHLSHIPNHYRSSSLQHSESFGAASLNTDSQYANTRVNDLSLLHSSSNYCVTSNGYPDKMVSSSACSDRNMEHSFSLLNGVQGKNMGRSLGDPDSNGALDVGESSIISNILSLDLDAWDDSLTSPQNLAKLLSETDKQPSSLKMSSNWKVQNNNNQSRFSFARQEELRSQTLDVNPSHNVFGKLPKNYTSNQDFGENRNSYLEKLGIGNSFSLSNFEEPENFTSSPSTFSSNRPPISRAQISAPPGFSVPSRAPPPGFSSHERMEQNFDIISGNHLLDSSSFLRNSFHAPPTGNAGSAGEIEFMDPAILAVGKGRLQGGLNNPGVDMRSSFPQQLHHFDNEARLQLLMQRALPPHQNTRYSDTGNSFSSLTDSFGISSRLMDQTQISGLSPFAQLSLQQSRNGLMSNGHWDGWNEVQGGNSLHMTELLRNERVGFNKFYTSGYEDSKFRMPSSDDLYNRTFEM</sequence>
<dbReference type="InterPro" id="IPR034261">
    <property type="entry name" value="CNOT4_RRM"/>
</dbReference>
<dbReference type="InterPro" id="IPR001841">
    <property type="entry name" value="Znf_RING"/>
</dbReference>
<dbReference type="GO" id="GO:0016567">
    <property type="term" value="P:protein ubiquitination"/>
    <property type="evidence" value="ECO:0007669"/>
    <property type="project" value="TreeGrafter"/>
</dbReference>
<dbReference type="CDD" id="cd16618">
    <property type="entry name" value="mRING-HC-C4C4_CNOT4"/>
    <property type="match status" value="1"/>
</dbReference>
<evidence type="ECO:0000313" key="7">
    <source>
        <dbReference type="Proteomes" id="UP000657918"/>
    </source>
</evidence>
<dbReference type="Proteomes" id="UP000657918">
    <property type="component" value="Unassembled WGS sequence"/>
</dbReference>
<dbReference type="InterPro" id="IPR039515">
    <property type="entry name" value="NOT4_mRING-HC-C4C4"/>
</dbReference>
<reference evidence="6 7" key="1">
    <citation type="submission" date="2020-10" db="EMBL/GenBank/DDBJ databases">
        <title>Plant Genome Project.</title>
        <authorList>
            <person name="Zhang R.-G."/>
        </authorList>
    </citation>
    <scope>NUCLEOTIDE SEQUENCE [LARGE SCALE GENOMIC DNA]</scope>
    <source>
        <strain evidence="6">FAFU-HL-1</strain>
        <tissue evidence="6">Leaf</tissue>
    </source>
</reference>